<dbReference type="Pfam" id="PF04965">
    <property type="entry name" value="GPW_gp25"/>
    <property type="match status" value="1"/>
</dbReference>
<keyword evidence="3" id="KW-1185">Reference proteome</keyword>
<dbReference type="RefSeq" id="WP_342323012.1">
    <property type="nucleotide sequence ID" value="NZ_CP151800.1"/>
</dbReference>
<dbReference type="InterPro" id="IPR007048">
    <property type="entry name" value="IraD/Gp25-like"/>
</dbReference>
<dbReference type="SUPFAM" id="SSF160719">
    <property type="entry name" value="gpW/gp25-like"/>
    <property type="match status" value="1"/>
</dbReference>
<gene>
    <name evidence="2" type="ORF">AAEY27_00445</name>
</gene>
<accession>A0ABZ3B5E4</accession>
<name>A0ABZ3B5E4_9ENTR</name>
<reference evidence="2 3" key="1">
    <citation type="submission" date="2024-04" db="EMBL/GenBank/DDBJ databases">
        <title>Kosakonia calanthae sp. nov., a halophilic bacterium isolated from leaves of Calanthe tiplacata.</title>
        <authorList>
            <person name="Wu P."/>
        </authorList>
    </citation>
    <scope>NUCLEOTIDE SEQUENCE [LARGE SCALE GENOMIC DNA]</scope>
    <source>
        <strain evidence="2 3">BYX6</strain>
    </source>
</reference>
<sequence>MSSEKYVESLGRSWAFPPQFSVAEGVKMADGVDSVLQSLVVLFMTEPGERIMRETYGGGLNEFLFENITDELLASIRNHIEDAVLLNEQRAEVSEILIQQAKNDVSRLLIQITLKLIGSDMTETVSGTLDVNEGYALRLL</sequence>
<evidence type="ECO:0000259" key="1">
    <source>
        <dbReference type="Pfam" id="PF04965"/>
    </source>
</evidence>
<proteinExistence type="predicted"/>
<feature type="domain" description="IraD/Gp25-like" evidence="1">
    <location>
        <begin position="30"/>
        <end position="117"/>
    </location>
</feature>
<dbReference type="Proteomes" id="UP001466893">
    <property type="component" value="Chromosome"/>
</dbReference>
<protein>
    <submittedName>
        <fullName evidence="2">GPW/gp25 family protein</fullName>
    </submittedName>
</protein>
<dbReference type="EMBL" id="CP151800">
    <property type="protein sequence ID" value="WZV98404.1"/>
    <property type="molecule type" value="Genomic_DNA"/>
</dbReference>
<evidence type="ECO:0000313" key="3">
    <source>
        <dbReference type="Proteomes" id="UP001466893"/>
    </source>
</evidence>
<dbReference type="Gene3D" id="3.10.450.40">
    <property type="match status" value="1"/>
</dbReference>
<evidence type="ECO:0000313" key="2">
    <source>
        <dbReference type="EMBL" id="WZV98404.1"/>
    </source>
</evidence>
<organism evidence="2 3">
    <name type="scientific">Kosakonia calanthes</name>
    <dbReference type="NCBI Taxonomy" id="3139408"/>
    <lineage>
        <taxon>Bacteria</taxon>
        <taxon>Pseudomonadati</taxon>
        <taxon>Pseudomonadota</taxon>
        <taxon>Gammaproteobacteria</taxon>
        <taxon>Enterobacterales</taxon>
        <taxon>Enterobacteriaceae</taxon>
        <taxon>Kosakonia</taxon>
    </lineage>
</organism>